<dbReference type="PANTHER" id="PTHR22912">
    <property type="entry name" value="DISULFIDE OXIDOREDUCTASE"/>
    <property type="match status" value="1"/>
</dbReference>
<evidence type="ECO:0000313" key="20">
    <source>
        <dbReference type="Proteomes" id="UP000008761"/>
    </source>
</evidence>
<evidence type="ECO:0000256" key="1">
    <source>
        <dbReference type="ARBA" id="ARBA00004496"/>
    </source>
</evidence>
<dbReference type="InterPro" id="IPR004099">
    <property type="entry name" value="Pyr_nucl-diS_OxRdtase_dimer"/>
</dbReference>
<evidence type="ECO:0000313" key="19">
    <source>
        <dbReference type="EMBL" id="EJF75151.1"/>
    </source>
</evidence>
<dbReference type="InterPro" id="IPR001100">
    <property type="entry name" value="Pyr_nuc-diS_OxRdtase"/>
</dbReference>
<keyword evidence="10" id="KW-1015">Disulfide bond</keyword>
<dbReference type="InterPro" id="IPR016156">
    <property type="entry name" value="FAD/NAD-linked_Rdtase_dimer_sf"/>
</dbReference>
<dbReference type="InterPro" id="IPR050151">
    <property type="entry name" value="Class-I_Pyr_Nuc-Dis_Oxidored"/>
</dbReference>
<evidence type="ECO:0000256" key="13">
    <source>
        <dbReference type="PIRSR" id="PIRSR000350-2"/>
    </source>
</evidence>
<evidence type="ECO:0000256" key="16">
    <source>
        <dbReference type="RuleBase" id="RU003692"/>
    </source>
</evidence>
<protein>
    <recommendedName>
        <fullName evidence="4 16">Dihydrolipoyl dehydrogenase</fullName>
        <ecNumber evidence="3 16">1.8.1.4</ecNumber>
    </recommendedName>
</protein>
<feature type="domain" description="FAD/NAD(P)-binding" evidence="18">
    <location>
        <begin position="18"/>
        <end position="359"/>
    </location>
</feature>
<evidence type="ECO:0000256" key="11">
    <source>
        <dbReference type="ARBA" id="ARBA00023284"/>
    </source>
</evidence>
<comment type="subcellular location">
    <subcellularLocation>
        <location evidence="1">Cytoplasm</location>
    </subcellularLocation>
</comment>
<evidence type="ECO:0000256" key="15">
    <source>
        <dbReference type="PIRSR" id="PIRSR000350-4"/>
    </source>
</evidence>
<comment type="miscellaneous">
    <text evidence="16">The active site is a redox-active disulfide bond.</text>
</comment>
<keyword evidence="5" id="KW-0963">Cytoplasm</keyword>
<dbReference type="GO" id="GO:0050660">
    <property type="term" value="F:flavin adenine dinucleotide binding"/>
    <property type="evidence" value="ECO:0007669"/>
    <property type="project" value="InterPro"/>
</dbReference>
<dbReference type="STRING" id="1094551.MEC_00627"/>
<dbReference type="InterPro" id="IPR036188">
    <property type="entry name" value="FAD/NAD-bd_sf"/>
</dbReference>
<feature type="binding site" evidence="14">
    <location>
        <position position="237"/>
    </location>
    <ligand>
        <name>NAD(+)</name>
        <dbReference type="ChEBI" id="CHEBI:57540"/>
    </ligand>
</feature>
<dbReference type="SUPFAM" id="SSF51905">
    <property type="entry name" value="FAD/NAD(P)-binding domain"/>
    <property type="match status" value="1"/>
</dbReference>
<evidence type="ECO:0000256" key="12">
    <source>
        <dbReference type="ARBA" id="ARBA00049187"/>
    </source>
</evidence>
<dbReference type="Pfam" id="PF07992">
    <property type="entry name" value="Pyr_redox_2"/>
    <property type="match status" value="1"/>
</dbReference>
<dbReference type="GO" id="GO:0006103">
    <property type="term" value="P:2-oxoglutarate metabolic process"/>
    <property type="evidence" value="ECO:0007669"/>
    <property type="project" value="TreeGrafter"/>
</dbReference>
<evidence type="ECO:0000256" key="14">
    <source>
        <dbReference type="PIRSR" id="PIRSR000350-3"/>
    </source>
</evidence>
<keyword evidence="7 14" id="KW-0274">FAD</keyword>
<dbReference type="PRINTS" id="PR00368">
    <property type="entry name" value="FADPNR"/>
</dbReference>
<dbReference type="EC" id="1.8.1.4" evidence="3 16"/>
<gene>
    <name evidence="19" type="ORF">MEC_00627</name>
</gene>
<comment type="similarity">
    <text evidence="2 16">Belongs to the class-I pyridine nucleotide-disulfide oxidoreductase family.</text>
</comment>
<dbReference type="Gene3D" id="3.30.390.30">
    <property type="match status" value="1"/>
</dbReference>
<evidence type="ECO:0000256" key="3">
    <source>
        <dbReference type="ARBA" id="ARBA00012608"/>
    </source>
</evidence>
<dbReference type="EMBL" id="AIME01000004">
    <property type="protein sequence ID" value="EJF75151.1"/>
    <property type="molecule type" value="Genomic_DNA"/>
</dbReference>
<evidence type="ECO:0000256" key="4">
    <source>
        <dbReference type="ARBA" id="ARBA00016961"/>
    </source>
</evidence>
<dbReference type="GO" id="GO:0005737">
    <property type="term" value="C:cytoplasm"/>
    <property type="evidence" value="ECO:0007669"/>
    <property type="project" value="UniProtKB-SubCell"/>
</dbReference>
<feature type="binding site" evidence="14">
    <location>
        <position position="64"/>
    </location>
    <ligand>
        <name>FAD</name>
        <dbReference type="ChEBI" id="CHEBI:57692"/>
    </ligand>
</feature>
<feature type="domain" description="Pyridine nucleotide-disulphide oxidoreductase dimerisation" evidence="17">
    <location>
        <begin position="380"/>
        <end position="488"/>
    </location>
</feature>
<dbReference type="Pfam" id="PF02852">
    <property type="entry name" value="Pyr_redox_dim"/>
    <property type="match status" value="1"/>
</dbReference>
<evidence type="ECO:0000256" key="8">
    <source>
        <dbReference type="ARBA" id="ARBA00023002"/>
    </source>
</evidence>
<feature type="binding site" evidence="14">
    <location>
        <begin position="350"/>
        <end position="353"/>
    </location>
    <ligand>
        <name>FAD</name>
        <dbReference type="ChEBI" id="CHEBI:57692"/>
    </ligand>
</feature>
<keyword evidence="8 16" id="KW-0560">Oxidoreductase</keyword>
<dbReference type="eggNOG" id="COG1249">
    <property type="taxonomic scope" value="Bacteria"/>
</dbReference>
<dbReference type="PATRIC" id="fig|1094551.3.peg.703"/>
<name>J0PRM3_9HYPH</name>
<dbReference type="InterPro" id="IPR006258">
    <property type="entry name" value="Lipoamide_DH"/>
</dbReference>
<evidence type="ECO:0000259" key="17">
    <source>
        <dbReference type="Pfam" id="PF02852"/>
    </source>
</evidence>
<dbReference type="HOGENOM" id="CLU_016755_0_2_5"/>
<dbReference type="NCBIfam" id="TIGR01350">
    <property type="entry name" value="lipoamide_DH"/>
    <property type="match status" value="1"/>
</dbReference>
<dbReference type="AlphaFoldDB" id="J0PRM3"/>
<feature type="binding site" evidence="14">
    <location>
        <begin position="214"/>
        <end position="221"/>
    </location>
    <ligand>
        <name>NAD(+)</name>
        <dbReference type="ChEBI" id="CHEBI:57540"/>
    </ligand>
</feature>
<evidence type="ECO:0000256" key="2">
    <source>
        <dbReference type="ARBA" id="ARBA00007532"/>
    </source>
</evidence>
<feature type="binding site" evidence="14">
    <location>
        <position position="344"/>
    </location>
    <ligand>
        <name>FAD</name>
        <dbReference type="ChEBI" id="CHEBI:57692"/>
    </ligand>
</feature>
<dbReference type="Proteomes" id="UP000008761">
    <property type="component" value="Unassembled WGS sequence"/>
</dbReference>
<keyword evidence="9 14" id="KW-0520">NAD</keyword>
<comment type="cofactor">
    <cofactor evidence="14 16">
        <name>FAD</name>
        <dbReference type="ChEBI" id="CHEBI:57692"/>
    </cofactor>
    <text evidence="14 16">Binds 1 FAD per subunit.</text>
</comment>
<dbReference type="InterPro" id="IPR023753">
    <property type="entry name" value="FAD/NAD-binding_dom"/>
</dbReference>
<sequence length="499" mass="53814">MHIYFVYIHGGITVANLYDVIVIGSGPGGYVAAIRAAQCGFKTAIVEREHLGGICLNWGCIPTKALLRSAEIKHFAEHAKDYGLKINGSIEASIKDIVARSRGISARLNTGIGFLMKKNKIDIIWGEAKLTKRAKGSQLAEIKVSSSLKKIMQPQNPVPKGTLGEGIYQAKYVVIATGARPRSLPGIEPDGKLVWTYFEAMIPYTIPKSLLVMGSGAIGIEFASFYHDMGAEVSIVEMMPHIMPAEDVEISIFARKQLEKKGIRILTEAKVTKVEKASDSITAHIDVEGKIETITANRLISAVGVQGNIENLGLEALGIKTDHGCIVTDEWSWTGVEGIYAIGDVSGPPMLAHKAEEEGVICIEHLAGLKSVHPLDKRKIPGCTYCTPQVASIGLSEVAAKEAGYDVCIGRYSFSANGKAIALGEDQGLVKTIFDKKTGQLLGAHMVGAEVTELIQGFVIAMNLETTEEELMHTVFPHPTLSEMMKESVLDAYGKVLNA</sequence>
<dbReference type="GO" id="GO:0004148">
    <property type="term" value="F:dihydrolipoyl dehydrogenase (NADH) activity"/>
    <property type="evidence" value="ECO:0007669"/>
    <property type="project" value="UniProtKB-EC"/>
</dbReference>
<keyword evidence="11 16" id="KW-0676">Redox-active center</keyword>
<feature type="active site" description="Proton acceptor" evidence="13">
    <location>
        <position position="478"/>
    </location>
</feature>
<proteinExistence type="inferred from homology"/>
<feature type="binding site" evidence="14">
    <location>
        <position position="304"/>
    </location>
    <ligand>
        <name>NAD(+)</name>
        <dbReference type="ChEBI" id="CHEBI:57540"/>
    </ligand>
</feature>
<dbReference type="Gene3D" id="3.50.50.60">
    <property type="entry name" value="FAD/NAD(P)-binding domain"/>
    <property type="match status" value="2"/>
</dbReference>
<dbReference type="PANTHER" id="PTHR22912:SF217">
    <property type="entry name" value="DIHYDROLIPOYL DEHYDROGENASE"/>
    <property type="match status" value="1"/>
</dbReference>
<keyword evidence="6 16" id="KW-0285">Flavoprotein</keyword>
<dbReference type="InterPro" id="IPR012999">
    <property type="entry name" value="Pyr_OxRdtase_I_AS"/>
</dbReference>
<accession>J0PRM3</accession>
<organism evidence="19 20">
    <name type="scientific">Bartonella alsatica IBS 382</name>
    <dbReference type="NCBI Taxonomy" id="1094551"/>
    <lineage>
        <taxon>Bacteria</taxon>
        <taxon>Pseudomonadati</taxon>
        <taxon>Pseudomonadota</taxon>
        <taxon>Alphaproteobacteria</taxon>
        <taxon>Hyphomicrobiales</taxon>
        <taxon>Bartonellaceae</taxon>
        <taxon>Bartonella</taxon>
    </lineage>
</organism>
<comment type="caution">
    <text evidence="19">The sequence shown here is derived from an EMBL/GenBank/DDBJ whole genome shotgun (WGS) entry which is preliminary data.</text>
</comment>
<feature type="disulfide bond" description="Redox-active" evidence="15">
    <location>
        <begin position="55"/>
        <end position="60"/>
    </location>
</feature>
<evidence type="ECO:0000256" key="7">
    <source>
        <dbReference type="ARBA" id="ARBA00022827"/>
    </source>
</evidence>
<keyword evidence="14" id="KW-0547">Nucleotide-binding</keyword>
<dbReference type="PRINTS" id="PR00411">
    <property type="entry name" value="PNDRDTASEI"/>
</dbReference>
<evidence type="ECO:0000256" key="10">
    <source>
        <dbReference type="ARBA" id="ARBA00023157"/>
    </source>
</evidence>
<comment type="catalytic activity">
    <reaction evidence="12 16">
        <text>N(6)-[(R)-dihydrolipoyl]-L-lysyl-[protein] + NAD(+) = N(6)-[(R)-lipoyl]-L-lysyl-[protein] + NADH + H(+)</text>
        <dbReference type="Rhea" id="RHEA:15045"/>
        <dbReference type="Rhea" id="RHEA-COMP:10474"/>
        <dbReference type="Rhea" id="RHEA-COMP:10475"/>
        <dbReference type="ChEBI" id="CHEBI:15378"/>
        <dbReference type="ChEBI" id="CHEBI:57540"/>
        <dbReference type="ChEBI" id="CHEBI:57945"/>
        <dbReference type="ChEBI" id="CHEBI:83099"/>
        <dbReference type="ChEBI" id="CHEBI:83100"/>
        <dbReference type="EC" id="1.8.1.4"/>
    </reaction>
</comment>
<evidence type="ECO:0000259" key="18">
    <source>
        <dbReference type="Pfam" id="PF07992"/>
    </source>
</evidence>
<reference evidence="19 20" key="1">
    <citation type="submission" date="2012-03" db="EMBL/GenBank/DDBJ databases">
        <title>The Genome Sequence of Bartonella alsatica IBS 382.</title>
        <authorList>
            <consortium name="The Broad Institute Genome Sequencing Platform"/>
            <consortium name="The Broad Institute Genome Sequencing Center for Infectious Disease"/>
            <person name="Feldgarden M."/>
            <person name="Kirby J."/>
            <person name="Kosoy M."/>
            <person name="Birtles R."/>
            <person name="Probert W.S."/>
            <person name="Chiaraviglio L."/>
            <person name="Young S.K."/>
            <person name="Zeng Q."/>
            <person name="Gargeya S."/>
            <person name="Fitzgerald M."/>
            <person name="Haas B."/>
            <person name="Abouelleil A."/>
            <person name="Alvarado L."/>
            <person name="Arachchi H.M."/>
            <person name="Berlin A."/>
            <person name="Chapman S.B."/>
            <person name="Gearin G."/>
            <person name="Goldberg J."/>
            <person name="Griggs A."/>
            <person name="Gujja S."/>
            <person name="Hansen M."/>
            <person name="Heiman D."/>
            <person name="Howarth C."/>
            <person name="Larimer J."/>
            <person name="Lui A."/>
            <person name="MacDonald P.J.P."/>
            <person name="McCowen C."/>
            <person name="Montmayeur A."/>
            <person name="Murphy C."/>
            <person name="Neiman D."/>
            <person name="Pearson M."/>
            <person name="Priest M."/>
            <person name="Roberts A."/>
            <person name="Saif S."/>
            <person name="Shea T."/>
            <person name="Sisk P."/>
            <person name="Stolte C."/>
            <person name="Sykes S."/>
            <person name="Wortman J."/>
            <person name="Nusbaum C."/>
            <person name="Birren B."/>
        </authorList>
    </citation>
    <scope>NUCLEOTIDE SEQUENCE [LARGE SCALE GENOMIC DNA]</scope>
    <source>
        <strain evidence="19 20">IBS 382</strain>
    </source>
</reference>
<evidence type="ECO:0000256" key="9">
    <source>
        <dbReference type="ARBA" id="ARBA00023027"/>
    </source>
</evidence>
<dbReference type="SUPFAM" id="SSF55424">
    <property type="entry name" value="FAD/NAD-linked reductases, dimerisation (C-terminal) domain"/>
    <property type="match status" value="1"/>
</dbReference>
<dbReference type="PROSITE" id="PS00076">
    <property type="entry name" value="PYRIDINE_REDOX_1"/>
    <property type="match status" value="1"/>
</dbReference>
<evidence type="ECO:0000256" key="5">
    <source>
        <dbReference type="ARBA" id="ARBA00022490"/>
    </source>
</evidence>
<dbReference type="PIRSF" id="PIRSF000350">
    <property type="entry name" value="Mercury_reductase_MerA"/>
    <property type="match status" value="1"/>
</dbReference>
<evidence type="ECO:0000256" key="6">
    <source>
        <dbReference type="ARBA" id="ARBA00022630"/>
    </source>
</evidence>
<dbReference type="FunFam" id="3.30.390.30:FF:000001">
    <property type="entry name" value="Dihydrolipoyl dehydrogenase"/>
    <property type="match status" value="1"/>
</dbReference>